<feature type="transmembrane region" description="Helical" evidence="1">
    <location>
        <begin position="75"/>
        <end position="96"/>
    </location>
</feature>
<name>A0ABN7HT92_9BURK</name>
<evidence type="ECO:0000313" key="2">
    <source>
        <dbReference type="EMBL" id="CAD6533661.1"/>
    </source>
</evidence>
<evidence type="ECO:0000256" key="1">
    <source>
        <dbReference type="SAM" id="Phobius"/>
    </source>
</evidence>
<keyword evidence="1" id="KW-0472">Membrane</keyword>
<protein>
    <submittedName>
        <fullName evidence="2">Uncharacterized protein</fullName>
    </submittedName>
</protein>
<keyword evidence="1" id="KW-1133">Transmembrane helix</keyword>
<feature type="transmembrane region" description="Helical" evidence="1">
    <location>
        <begin position="47"/>
        <end position="63"/>
    </location>
</feature>
<dbReference type="EMBL" id="CAJHCQ010000006">
    <property type="protein sequence ID" value="CAD6533661.1"/>
    <property type="molecule type" value="Genomic_DNA"/>
</dbReference>
<sequence>MPYVWFFFAGAFVCNAIPHLASGLQGLPFPTPFARPRGRGDSSPVVNVVWGFVNIVIALALGMHPLQQPATREDLLAVVAGALVMGLFLAFHFGAVQREKHAEAKS</sequence>
<comment type="caution">
    <text evidence="2">The sequence shown here is derived from an EMBL/GenBank/DDBJ whole genome shotgun (WGS) entry which is preliminary data.</text>
</comment>
<keyword evidence="1" id="KW-0812">Transmembrane</keyword>
<proteinExistence type="predicted"/>
<dbReference type="Proteomes" id="UP000656319">
    <property type="component" value="Unassembled WGS sequence"/>
</dbReference>
<gene>
    <name evidence="2" type="ORF">LMG27952_02793</name>
</gene>
<accession>A0ABN7HT92</accession>
<organism evidence="2 3">
    <name type="scientific">Paraburkholderia hiiakae</name>
    <dbReference type="NCBI Taxonomy" id="1081782"/>
    <lineage>
        <taxon>Bacteria</taxon>
        <taxon>Pseudomonadati</taxon>
        <taxon>Pseudomonadota</taxon>
        <taxon>Betaproteobacteria</taxon>
        <taxon>Burkholderiales</taxon>
        <taxon>Burkholderiaceae</taxon>
        <taxon>Paraburkholderia</taxon>
    </lineage>
</organism>
<keyword evidence="3" id="KW-1185">Reference proteome</keyword>
<evidence type="ECO:0000313" key="3">
    <source>
        <dbReference type="Proteomes" id="UP000656319"/>
    </source>
</evidence>
<reference evidence="2 3" key="1">
    <citation type="submission" date="2020-10" db="EMBL/GenBank/DDBJ databases">
        <authorList>
            <person name="Peeters C."/>
        </authorList>
    </citation>
    <scope>NUCLEOTIDE SEQUENCE [LARGE SCALE GENOMIC DNA]</scope>
    <source>
        <strain evidence="2 3">LMG 27952</strain>
    </source>
</reference>